<dbReference type="RefSeq" id="WP_212532679.1">
    <property type="nucleotide sequence ID" value="NZ_JAGSOG010000268.1"/>
</dbReference>
<feature type="compositionally biased region" description="Basic and acidic residues" evidence="1">
    <location>
        <begin position="54"/>
        <end position="66"/>
    </location>
</feature>
<proteinExistence type="predicted"/>
<feature type="transmembrane region" description="Helical" evidence="2">
    <location>
        <begin position="320"/>
        <end position="340"/>
    </location>
</feature>
<evidence type="ECO:0000313" key="5">
    <source>
        <dbReference type="Proteomes" id="UP000675781"/>
    </source>
</evidence>
<dbReference type="SUPFAM" id="SSF56601">
    <property type="entry name" value="beta-lactamase/transpeptidase-like"/>
    <property type="match status" value="1"/>
</dbReference>
<keyword evidence="2" id="KW-0812">Transmembrane</keyword>
<feature type="compositionally biased region" description="Acidic residues" evidence="1">
    <location>
        <begin position="279"/>
        <end position="288"/>
    </location>
</feature>
<dbReference type="Pfam" id="PF00905">
    <property type="entry name" value="Transpeptidase"/>
    <property type="match status" value="1"/>
</dbReference>
<keyword evidence="5" id="KW-1185">Reference proteome</keyword>
<evidence type="ECO:0000256" key="2">
    <source>
        <dbReference type="SAM" id="Phobius"/>
    </source>
</evidence>
<dbReference type="InterPro" id="IPR050515">
    <property type="entry name" value="Beta-lactam/transpept"/>
</dbReference>
<comment type="caution">
    <text evidence="4">The sequence shown here is derived from an EMBL/GenBank/DDBJ whole genome shotgun (WGS) entry which is preliminary data.</text>
</comment>
<name>A0A941EXI8_9ACTN</name>
<keyword evidence="2" id="KW-0472">Membrane</keyword>
<reference evidence="4" key="1">
    <citation type="submission" date="2021-04" db="EMBL/GenBank/DDBJ databases">
        <title>Genome based classification of Actinospica acidithermotolerans sp. nov., an actinobacterium isolated from an Indonesian hot spring.</title>
        <authorList>
            <person name="Kusuma A.B."/>
            <person name="Putra K.E."/>
            <person name="Nafisah S."/>
            <person name="Loh J."/>
            <person name="Nouioui I."/>
            <person name="Goodfellow M."/>
        </authorList>
    </citation>
    <scope>NUCLEOTIDE SEQUENCE</scope>
    <source>
        <strain evidence="4">CSCA 57</strain>
    </source>
</reference>
<accession>A0A941EXI8</accession>
<dbReference type="GO" id="GO:0071555">
    <property type="term" value="P:cell wall organization"/>
    <property type="evidence" value="ECO:0007669"/>
    <property type="project" value="TreeGrafter"/>
</dbReference>
<feature type="compositionally biased region" description="Pro residues" evidence="1">
    <location>
        <begin position="40"/>
        <end position="52"/>
    </location>
</feature>
<feature type="compositionally biased region" description="Low complexity" evidence="1">
    <location>
        <begin position="247"/>
        <end position="271"/>
    </location>
</feature>
<dbReference type="Proteomes" id="UP000675781">
    <property type="component" value="Unassembled WGS sequence"/>
</dbReference>
<dbReference type="PANTHER" id="PTHR30627:SF24">
    <property type="entry name" value="PENICILLIN-BINDING PROTEIN 4B"/>
    <property type="match status" value="1"/>
</dbReference>
<evidence type="ECO:0000259" key="3">
    <source>
        <dbReference type="Pfam" id="PF00905"/>
    </source>
</evidence>
<feature type="region of interest" description="Disordered" evidence="1">
    <location>
        <begin position="182"/>
        <end position="315"/>
    </location>
</feature>
<protein>
    <recommendedName>
        <fullName evidence="3">Penicillin-binding protein transpeptidase domain-containing protein</fullName>
    </recommendedName>
</protein>
<dbReference type="AlphaFoldDB" id="A0A941EXI8"/>
<dbReference type="PANTHER" id="PTHR30627">
    <property type="entry name" value="PEPTIDOGLYCAN D,D-TRANSPEPTIDASE"/>
    <property type="match status" value="1"/>
</dbReference>
<dbReference type="GO" id="GO:0005886">
    <property type="term" value="C:plasma membrane"/>
    <property type="evidence" value="ECO:0007669"/>
    <property type="project" value="TreeGrafter"/>
</dbReference>
<feature type="region of interest" description="Disordered" evidence="1">
    <location>
        <begin position="475"/>
        <end position="504"/>
    </location>
</feature>
<dbReference type="GO" id="GO:0008658">
    <property type="term" value="F:penicillin binding"/>
    <property type="evidence" value="ECO:0007669"/>
    <property type="project" value="InterPro"/>
</dbReference>
<evidence type="ECO:0000313" key="4">
    <source>
        <dbReference type="EMBL" id="MBR7838218.1"/>
    </source>
</evidence>
<evidence type="ECO:0000256" key="1">
    <source>
        <dbReference type="SAM" id="MobiDB-lite"/>
    </source>
</evidence>
<keyword evidence="2" id="KW-1133">Transmembrane helix</keyword>
<dbReference type="EMBL" id="JAGSOG010000268">
    <property type="protein sequence ID" value="MBR7838218.1"/>
    <property type="molecule type" value="Genomic_DNA"/>
</dbReference>
<organism evidence="4 5">
    <name type="scientific">Actinospica durhamensis</name>
    <dbReference type="NCBI Taxonomy" id="1508375"/>
    <lineage>
        <taxon>Bacteria</taxon>
        <taxon>Bacillati</taxon>
        <taxon>Actinomycetota</taxon>
        <taxon>Actinomycetes</taxon>
        <taxon>Catenulisporales</taxon>
        <taxon>Actinospicaceae</taxon>
        <taxon>Actinospica</taxon>
    </lineage>
</organism>
<dbReference type="GO" id="GO:0071972">
    <property type="term" value="F:peptidoglycan L,D-transpeptidase activity"/>
    <property type="evidence" value="ECO:0007669"/>
    <property type="project" value="TreeGrafter"/>
</dbReference>
<feature type="region of interest" description="Disordered" evidence="1">
    <location>
        <begin position="1"/>
        <end position="91"/>
    </location>
</feature>
<sequence length="923" mass="93312">MTQQPVGGAERASVWEPRAAFEATTVMKPEPEPKPKPEPAPEQEPEPAPSVVPEPRRELAEAEPWRAEAAPEAEPDAAGGDEAGQDGENDATVMVASVLAALSDATTRIAARSDAAGGDVGEGDADRDDATGAEADAAQRVSAATPAAPIKTEPPEPSVWSAPPVPLAEQETALVRPVRLEPDPLPTQRVSDAPVPPLPAGADLPTQIVPDAIPTQQAEAAWPKPSDPAQLWGAPREPRTPFPPHPAAQQQAAYAAAATPPAEPTTPYAAAGGNKWNGWDEDKDESAADDAARRRVSPPPAIGGHGHADTSQSRRGNTKLIAAGSIGGIVALGLVLLLVFNLSSGGGASAAKPSGFQPTATAPADAAKETAAAFLADWQSGNLQQAAAMTDDSASALTALTAYKKDLNLAGLQLAAQSSTAETLDLATQAATPASGATAAQATATQAPAGTVAFSVEATVGLPATTGASASASASASDSASASPSDSASGGTTGATGTSATTAAPTTASWTYTSHLTAYESNGGWWIQWAPGLVAPNLTATTKVVSVAIPAQADDVTDSSGNSLTDAADPGLRNIAAALKKNASSGQGTPGVEIELQNADGTVVAGSTDKLSSPVNTSMLKTTIDSQVEQAAMQAVSLNSDSSMVVLQPSTGDILAVANNDGGNDYALTARIAPGSTNKIITSTALMTSGLVTSTSQPVECKKTLTINGVNFGNSQGESLPAGTPFLEDFADSCNNAFASWYSTIGSTTLAQTAQKYYGLNEQWDIGLGAAGPYYDIPASTSNGELAMELFGQGQLEAAPLAMASVAATVDTGTFKQPVVVPGATQLTATPLPSSVKQNLWTMMHAVTQTGGTAAGVYSGVHDEVYGKTGTADQDATTTQKPNSWMVVFDPTKDIAIACVVLNAGFGASFAGPETASVLEALQ</sequence>
<feature type="compositionally biased region" description="Basic and acidic residues" evidence="1">
    <location>
        <begin position="29"/>
        <end position="39"/>
    </location>
</feature>
<feature type="compositionally biased region" description="Low complexity" evidence="1">
    <location>
        <begin position="67"/>
        <end position="80"/>
    </location>
</feature>
<feature type="domain" description="Penicillin-binding protein transpeptidase" evidence="3">
    <location>
        <begin position="643"/>
        <end position="905"/>
    </location>
</feature>
<dbReference type="InterPro" id="IPR001460">
    <property type="entry name" value="PCN-bd_Tpept"/>
</dbReference>
<gene>
    <name evidence="4" type="ORF">KDL01_33410</name>
</gene>
<feature type="region of interest" description="Disordered" evidence="1">
    <location>
        <begin position="111"/>
        <end position="163"/>
    </location>
</feature>
<dbReference type="InterPro" id="IPR012338">
    <property type="entry name" value="Beta-lactam/transpept-like"/>
</dbReference>
<dbReference type="Gene3D" id="3.40.710.10">
    <property type="entry name" value="DD-peptidase/beta-lactamase superfamily"/>
    <property type="match status" value="1"/>
</dbReference>